<keyword evidence="2" id="KW-0378">Hydrolase</keyword>
<dbReference type="PANTHER" id="PTHR23088">
    <property type="entry name" value="NITRILASE-RELATED"/>
    <property type="match status" value="1"/>
</dbReference>
<evidence type="ECO:0000259" key="1">
    <source>
        <dbReference type="PROSITE" id="PS50263"/>
    </source>
</evidence>
<name>A0A1Y1CI52_9BACT</name>
<dbReference type="Proteomes" id="UP000218267">
    <property type="component" value="Chromosome"/>
</dbReference>
<organism evidence="2 3">
    <name type="scientific">Labilibaculum antarcticum</name>
    <dbReference type="NCBI Taxonomy" id="1717717"/>
    <lineage>
        <taxon>Bacteria</taxon>
        <taxon>Pseudomonadati</taxon>
        <taxon>Bacteroidota</taxon>
        <taxon>Bacteroidia</taxon>
        <taxon>Marinilabiliales</taxon>
        <taxon>Marinifilaceae</taxon>
        <taxon>Labilibaculum</taxon>
    </lineage>
</organism>
<dbReference type="PANTHER" id="PTHR23088:SF27">
    <property type="entry name" value="DEAMINATED GLUTATHIONE AMIDASE"/>
    <property type="match status" value="1"/>
</dbReference>
<dbReference type="CDD" id="cd07197">
    <property type="entry name" value="nitrilase"/>
    <property type="match status" value="1"/>
</dbReference>
<accession>A0A1Y1CI52</accession>
<dbReference type="InterPro" id="IPR003010">
    <property type="entry name" value="C-N_Hydrolase"/>
</dbReference>
<gene>
    <name evidence="2" type="ORF">ALGA_1630</name>
</gene>
<reference evidence="2 3" key="1">
    <citation type="journal article" date="2018" name="Mar. Genomics">
        <title>Complete genome sequence of Marinifilaceae bacterium strain SPP2, isolated from the Antarctic marine sediment.</title>
        <authorList>
            <person name="Watanabe M."/>
            <person name="Kojima H."/>
            <person name="Fukui M."/>
        </authorList>
    </citation>
    <scope>NUCLEOTIDE SEQUENCE [LARGE SCALE GENOMIC DNA]</scope>
    <source>
        <strain evidence="2 3">SPP2</strain>
    </source>
</reference>
<proteinExistence type="predicted"/>
<feature type="domain" description="CN hydrolase" evidence="1">
    <location>
        <begin position="4"/>
        <end position="246"/>
    </location>
</feature>
<dbReference type="OrthoDB" id="9811121at2"/>
<dbReference type="InterPro" id="IPR036526">
    <property type="entry name" value="C-N_Hydrolase_sf"/>
</dbReference>
<dbReference type="KEGG" id="mbas:ALGA_1630"/>
<reference evidence="3" key="2">
    <citation type="journal article" date="2020" name="Antonie Van Leeuwenhoek">
        <title>Labilibaculum antarcticum sp. nov., a novel facultative anaerobic, psychrotorelant bacterium isolated from marine sediment of Antarctica.</title>
        <authorList>
            <person name="Watanabe M."/>
            <person name="Kojima H."/>
            <person name="Fukui M."/>
        </authorList>
    </citation>
    <scope>NUCLEOTIDE SEQUENCE [LARGE SCALE GENOMIC DNA]</scope>
    <source>
        <strain evidence="3">SPP2</strain>
    </source>
</reference>
<protein>
    <submittedName>
        <fullName evidence="2">Hydrolase</fullName>
    </submittedName>
</protein>
<dbReference type="PROSITE" id="PS50263">
    <property type="entry name" value="CN_HYDROLASE"/>
    <property type="match status" value="1"/>
</dbReference>
<dbReference type="AlphaFoldDB" id="A0A1Y1CI52"/>
<dbReference type="Gene3D" id="3.60.110.10">
    <property type="entry name" value="Carbon-nitrogen hydrolase"/>
    <property type="match status" value="1"/>
</dbReference>
<sequence>MAKLKFAGIQINTIDAKNTQDKDSNLNHAVKLINELEPVDLIVLPELFTCGYSRETFENLKDLAEDEKGKSFVIFSKLAMERNCHICFGFPDKKNGKYYISQAVINPRGKVEVIYSKQHMAQFGNSMEKDFFERGDETVSFEIKGIKIGIMICYDMRFPELTREMALEHKIDFLLHPVAFSKDNSFPSWPHFIITRALENQIYLLSLNRAGEEYGNSMFCPPWIDYSTSPTILTNKEEVITGEIDTDLIQKVREEYRFREDRKNNY</sequence>
<keyword evidence="3" id="KW-1185">Reference proteome</keyword>
<dbReference type="Pfam" id="PF00795">
    <property type="entry name" value="CN_hydrolase"/>
    <property type="match status" value="1"/>
</dbReference>
<dbReference type="RefSeq" id="WP_096428882.1">
    <property type="nucleotide sequence ID" value="NZ_AP018042.1"/>
</dbReference>
<dbReference type="SUPFAM" id="SSF56317">
    <property type="entry name" value="Carbon-nitrogen hydrolase"/>
    <property type="match status" value="1"/>
</dbReference>
<evidence type="ECO:0000313" key="3">
    <source>
        <dbReference type="Proteomes" id="UP000218267"/>
    </source>
</evidence>
<dbReference type="EMBL" id="AP018042">
    <property type="protein sequence ID" value="BAX80005.1"/>
    <property type="molecule type" value="Genomic_DNA"/>
</dbReference>
<evidence type="ECO:0000313" key="2">
    <source>
        <dbReference type="EMBL" id="BAX80005.1"/>
    </source>
</evidence>
<dbReference type="GO" id="GO:0016787">
    <property type="term" value="F:hydrolase activity"/>
    <property type="evidence" value="ECO:0007669"/>
    <property type="project" value="UniProtKB-KW"/>
</dbReference>